<dbReference type="OrthoDB" id="417125at2759"/>
<feature type="region of interest" description="Disordered" evidence="1">
    <location>
        <begin position="1"/>
        <end position="34"/>
    </location>
</feature>
<dbReference type="EMBL" id="JAADJG010000473">
    <property type="protein sequence ID" value="KAF4446135.1"/>
    <property type="molecule type" value="Genomic_DNA"/>
</dbReference>
<dbReference type="InterPro" id="IPR002877">
    <property type="entry name" value="RNA_MeTrfase_FtsJ_dom"/>
</dbReference>
<dbReference type="InterPro" id="IPR029063">
    <property type="entry name" value="SAM-dependent_MTases_sf"/>
</dbReference>
<reference evidence="3" key="1">
    <citation type="submission" date="2020-01" db="EMBL/GenBank/DDBJ databases">
        <title>Identification and distribution of gene clusters putatively required for synthesis of sphingolipid metabolism inhibitors in phylogenetically diverse species of the filamentous fungus Fusarium.</title>
        <authorList>
            <person name="Kim H.-S."/>
            <person name="Busman M."/>
            <person name="Brown D.W."/>
            <person name="Divon H."/>
            <person name="Uhlig S."/>
            <person name="Proctor R.H."/>
        </authorList>
    </citation>
    <scope>NUCLEOTIDE SEQUENCE</scope>
    <source>
        <strain evidence="3">NRRL 53441</strain>
    </source>
</reference>
<evidence type="ECO:0000313" key="4">
    <source>
        <dbReference type="Proteomes" id="UP000605986"/>
    </source>
</evidence>
<dbReference type="SUPFAM" id="SSF53335">
    <property type="entry name" value="S-adenosyl-L-methionine-dependent methyltransferases"/>
    <property type="match status" value="1"/>
</dbReference>
<dbReference type="GO" id="GO:0032259">
    <property type="term" value="P:methylation"/>
    <property type="evidence" value="ECO:0007669"/>
    <property type="project" value="InterPro"/>
</dbReference>
<dbReference type="Pfam" id="PF01728">
    <property type="entry name" value="FtsJ"/>
    <property type="match status" value="1"/>
</dbReference>
<dbReference type="Gene3D" id="3.40.50.150">
    <property type="entry name" value="Vaccinia Virus protein VP39"/>
    <property type="match status" value="1"/>
</dbReference>
<evidence type="ECO:0000256" key="1">
    <source>
        <dbReference type="SAM" id="MobiDB-lite"/>
    </source>
</evidence>
<protein>
    <recommendedName>
        <fullName evidence="2">Ribosomal RNA methyltransferase FtsJ domain-containing protein</fullName>
    </recommendedName>
</protein>
<accession>A0A8H4K9E7</accession>
<feature type="domain" description="Ribosomal RNA methyltransferase FtsJ" evidence="2">
    <location>
        <begin position="114"/>
        <end position="279"/>
    </location>
</feature>
<name>A0A8H4K9E7_9HYPO</name>
<sequence>MASMSDTSAYGPDGQHTSEESQQANASTDLEDAGPCANNIVRDYLLENVEEFRRLHALRRKGWERPEGDKHFKKQRQSADKSSEKDSLFFYGMMRNIAKDLNKKTQALNLSNIQQPALLDMCAAPGGFIDAALTGNPRLRVRAMSLPVERGGHKIRLGINVNVEFRDITTLADDMGITRDDIPGNFPGPHDFVFTKVFDDNEKYDLVFCDGQLLRTHQRAEWREPREANRLTLIQLALGLDHLNNGGSMIILMHKLDSWRCFDLIHQFSKMSTVQLFKHRKNHRIRSSFYLVAKNVQADSAFAKQMVSMWKQQYKIATFGTNEEYAEMHQITEETALKELEEFADEYVAMGKEIWKIQADGLENAAFMKHGSEG</sequence>
<comment type="caution">
    <text evidence="3">The sequence shown here is derived from an EMBL/GenBank/DDBJ whole genome shotgun (WGS) entry which is preliminary data.</text>
</comment>
<dbReference type="AlphaFoldDB" id="A0A8H4K9E7"/>
<dbReference type="Proteomes" id="UP000605986">
    <property type="component" value="Unassembled WGS sequence"/>
</dbReference>
<keyword evidence="4" id="KW-1185">Reference proteome</keyword>
<organism evidence="3 4">
    <name type="scientific">Fusarium austroafricanum</name>
    <dbReference type="NCBI Taxonomy" id="2364996"/>
    <lineage>
        <taxon>Eukaryota</taxon>
        <taxon>Fungi</taxon>
        <taxon>Dikarya</taxon>
        <taxon>Ascomycota</taxon>
        <taxon>Pezizomycotina</taxon>
        <taxon>Sordariomycetes</taxon>
        <taxon>Hypocreomycetidae</taxon>
        <taxon>Hypocreales</taxon>
        <taxon>Nectriaceae</taxon>
        <taxon>Fusarium</taxon>
        <taxon>Fusarium concolor species complex</taxon>
    </lineage>
</organism>
<gene>
    <name evidence="3" type="ORF">F53441_10198</name>
</gene>
<evidence type="ECO:0000313" key="3">
    <source>
        <dbReference type="EMBL" id="KAF4446135.1"/>
    </source>
</evidence>
<proteinExistence type="predicted"/>
<evidence type="ECO:0000259" key="2">
    <source>
        <dbReference type="Pfam" id="PF01728"/>
    </source>
</evidence>
<dbReference type="GO" id="GO:0008168">
    <property type="term" value="F:methyltransferase activity"/>
    <property type="evidence" value="ECO:0007669"/>
    <property type="project" value="InterPro"/>
</dbReference>